<dbReference type="AlphaFoldDB" id="A0A0A9F7H4"/>
<evidence type="ECO:0000313" key="2">
    <source>
        <dbReference type="EMBL" id="JAE08307.1"/>
    </source>
</evidence>
<feature type="signal peptide" evidence="1">
    <location>
        <begin position="1"/>
        <end position="18"/>
    </location>
</feature>
<evidence type="ECO:0000256" key="1">
    <source>
        <dbReference type="SAM" id="SignalP"/>
    </source>
</evidence>
<dbReference type="EMBL" id="GBRH01189589">
    <property type="protein sequence ID" value="JAE08307.1"/>
    <property type="molecule type" value="Transcribed_RNA"/>
</dbReference>
<protein>
    <submittedName>
        <fullName evidence="2">Uncharacterized protein</fullName>
    </submittedName>
</protein>
<reference evidence="2" key="2">
    <citation type="journal article" date="2015" name="Data Brief">
        <title>Shoot transcriptome of the giant reed, Arundo donax.</title>
        <authorList>
            <person name="Barrero R.A."/>
            <person name="Guerrero F.D."/>
            <person name="Moolhuijzen P."/>
            <person name="Goolsby J.A."/>
            <person name="Tidwell J."/>
            <person name="Bellgard S.E."/>
            <person name="Bellgard M.I."/>
        </authorList>
    </citation>
    <scope>NUCLEOTIDE SEQUENCE</scope>
    <source>
        <tissue evidence="2">Shoot tissue taken approximately 20 cm above the soil surface</tissue>
    </source>
</reference>
<sequence>MHWRSSLKLFLLQEMFFSEEVPWTEISNPPLSLLFPNHQKPQQTFWGQNPKYYCSNRMCNSLMHLQDRLMKAGNLQL</sequence>
<proteinExistence type="predicted"/>
<name>A0A0A9F7H4_ARUDO</name>
<accession>A0A0A9F7H4</accession>
<feature type="chain" id="PRO_5002047252" evidence="1">
    <location>
        <begin position="19"/>
        <end position="77"/>
    </location>
</feature>
<keyword evidence="1" id="KW-0732">Signal</keyword>
<organism evidence="2">
    <name type="scientific">Arundo donax</name>
    <name type="common">Giant reed</name>
    <name type="synonym">Donax arundinaceus</name>
    <dbReference type="NCBI Taxonomy" id="35708"/>
    <lineage>
        <taxon>Eukaryota</taxon>
        <taxon>Viridiplantae</taxon>
        <taxon>Streptophyta</taxon>
        <taxon>Embryophyta</taxon>
        <taxon>Tracheophyta</taxon>
        <taxon>Spermatophyta</taxon>
        <taxon>Magnoliopsida</taxon>
        <taxon>Liliopsida</taxon>
        <taxon>Poales</taxon>
        <taxon>Poaceae</taxon>
        <taxon>PACMAD clade</taxon>
        <taxon>Arundinoideae</taxon>
        <taxon>Arundineae</taxon>
        <taxon>Arundo</taxon>
    </lineage>
</organism>
<reference evidence="2" key="1">
    <citation type="submission" date="2014-09" db="EMBL/GenBank/DDBJ databases">
        <authorList>
            <person name="Magalhaes I.L.F."/>
            <person name="Oliveira U."/>
            <person name="Santos F.R."/>
            <person name="Vidigal T.H.D.A."/>
            <person name="Brescovit A.D."/>
            <person name="Santos A.J."/>
        </authorList>
    </citation>
    <scope>NUCLEOTIDE SEQUENCE</scope>
    <source>
        <tissue evidence="2">Shoot tissue taken approximately 20 cm above the soil surface</tissue>
    </source>
</reference>